<gene>
    <name evidence="2" type="ORF">LCGC14_2460080</name>
</gene>
<reference evidence="2" key="1">
    <citation type="journal article" date="2015" name="Nature">
        <title>Complex archaea that bridge the gap between prokaryotes and eukaryotes.</title>
        <authorList>
            <person name="Spang A."/>
            <person name="Saw J.H."/>
            <person name="Jorgensen S.L."/>
            <person name="Zaremba-Niedzwiedzka K."/>
            <person name="Martijn J."/>
            <person name="Lind A.E."/>
            <person name="van Eijk R."/>
            <person name="Schleper C."/>
            <person name="Guy L."/>
            <person name="Ettema T.J."/>
        </authorList>
    </citation>
    <scope>NUCLEOTIDE SEQUENCE</scope>
</reference>
<dbReference type="AlphaFoldDB" id="A0A0F9BDH3"/>
<comment type="caution">
    <text evidence="2">The sequence shown here is derived from an EMBL/GenBank/DDBJ whole genome shotgun (WGS) entry which is preliminary data.</text>
</comment>
<sequence>MASARSLLFTLVIAFVGWLVLDWVQSRQSSAATGPNPVVLTVNRQEIRLVGWSQLLQGRLDLARSQADRPPAGLCVACPRFGRARAKTEADSTARPRASWRWPDRSAGRRRWRRGR</sequence>
<protein>
    <submittedName>
        <fullName evidence="2">Uncharacterized protein</fullName>
    </submittedName>
</protein>
<dbReference type="EMBL" id="LAZR01038283">
    <property type="protein sequence ID" value="KKL19974.1"/>
    <property type="molecule type" value="Genomic_DNA"/>
</dbReference>
<name>A0A0F9BDH3_9ZZZZ</name>
<evidence type="ECO:0000256" key="1">
    <source>
        <dbReference type="SAM" id="MobiDB-lite"/>
    </source>
</evidence>
<feature type="non-terminal residue" evidence="2">
    <location>
        <position position="116"/>
    </location>
</feature>
<proteinExistence type="predicted"/>
<feature type="region of interest" description="Disordered" evidence="1">
    <location>
        <begin position="84"/>
        <end position="116"/>
    </location>
</feature>
<accession>A0A0F9BDH3</accession>
<evidence type="ECO:0000313" key="2">
    <source>
        <dbReference type="EMBL" id="KKL19974.1"/>
    </source>
</evidence>
<organism evidence="2">
    <name type="scientific">marine sediment metagenome</name>
    <dbReference type="NCBI Taxonomy" id="412755"/>
    <lineage>
        <taxon>unclassified sequences</taxon>
        <taxon>metagenomes</taxon>
        <taxon>ecological metagenomes</taxon>
    </lineage>
</organism>